<reference evidence="2" key="1">
    <citation type="journal article" date="2012" name="Science">
        <title>Fermentation, hydrogen, and sulfur metabolism in multiple uncultivated bacterial phyla.</title>
        <authorList>
            <person name="Wrighton K.C."/>
            <person name="Thomas B.C."/>
            <person name="Sharon I."/>
            <person name="Miller C.S."/>
            <person name="Castelle C.J."/>
            <person name="VerBerkmoes N.C."/>
            <person name="Wilkins M.J."/>
            <person name="Hettich R.L."/>
            <person name="Lipton M.S."/>
            <person name="Williams K.H."/>
            <person name="Long P.E."/>
            <person name="Banfield J.F."/>
        </authorList>
    </citation>
    <scope>NUCLEOTIDE SEQUENCE [LARGE SCALE GENOMIC DNA]</scope>
</reference>
<dbReference type="EMBL" id="AMFJ01028785">
    <property type="protein sequence ID" value="EKD44665.1"/>
    <property type="molecule type" value="Genomic_DNA"/>
</dbReference>
<name>K1YP33_9BACT</name>
<dbReference type="SUPFAM" id="SSF63817">
    <property type="entry name" value="Sortase"/>
    <property type="match status" value="1"/>
</dbReference>
<sequence length="141" mass="15777">MIPKIRVNISIEHVGLTSQGAMEVPKNFINTAWFELGPRPGDRGSAVIDGHFGFIKKKPGAFNNLHRLRKGDKLSVRDEKGVVISFVVRESRIYGQDEDVPEVFASNDGKAHLNLITCQGIWSKSKKNYSERLVVFTDLVP</sequence>
<keyword evidence="1" id="KW-0378">Hydrolase</keyword>
<dbReference type="Gene3D" id="2.40.260.10">
    <property type="entry name" value="Sortase"/>
    <property type="match status" value="1"/>
</dbReference>
<comment type="caution">
    <text evidence="2">The sequence shown here is derived from an EMBL/GenBank/DDBJ whole genome shotgun (WGS) entry which is preliminary data.</text>
</comment>
<organism evidence="2">
    <name type="scientific">uncultured bacterium</name>
    <name type="common">gcode 4</name>
    <dbReference type="NCBI Taxonomy" id="1234023"/>
    <lineage>
        <taxon>Bacteria</taxon>
        <taxon>environmental samples</taxon>
    </lineage>
</organism>
<gene>
    <name evidence="2" type="ORF">ACD_71C00054G0002</name>
</gene>
<evidence type="ECO:0000256" key="1">
    <source>
        <dbReference type="ARBA" id="ARBA00022801"/>
    </source>
</evidence>
<dbReference type="InterPro" id="IPR042001">
    <property type="entry name" value="Sortase_F"/>
</dbReference>
<evidence type="ECO:0000313" key="2">
    <source>
        <dbReference type="EMBL" id="EKD44665.1"/>
    </source>
</evidence>
<dbReference type="InterPro" id="IPR023365">
    <property type="entry name" value="Sortase_dom-sf"/>
</dbReference>
<dbReference type="CDD" id="cd05829">
    <property type="entry name" value="Sortase_F"/>
    <property type="match status" value="1"/>
</dbReference>
<proteinExistence type="predicted"/>
<dbReference type="GO" id="GO:0016787">
    <property type="term" value="F:hydrolase activity"/>
    <property type="evidence" value="ECO:0007669"/>
    <property type="project" value="UniProtKB-KW"/>
</dbReference>
<accession>K1YP33</accession>
<dbReference type="AlphaFoldDB" id="K1YP33"/>
<dbReference type="InterPro" id="IPR005754">
    <property type="entry name" value="Sortase"/>
</dbReference>
<protein>
    <submittedName>
        <fullName evidence="2">Peptidase C60 sortase A and B</fullName>
    </submittedName>
</protein>
<dbReference type="Pfam" id="PF04203">
    <property type="entry name" value="Sortase"/>
    <property type="match status" value="1"/>
</dbReference>